<keyword evidence="4" id="KW-0326">Glycosidase</keyword>
<evidence type="ECO:0000313" key="7">
    <source>
        <dbReference type="Proteomes" id="UP001165240"/>
    </source>
</evidence>
<dbReference type="GO" id="GO:0004559">
    <property type="term" value="F:alpha-mannosidase activity"/>
    <property type="evidence" value="ECO:0007669"/>
    <property type="project" value="InterPro"/>
</dbReference>
<dbReference type="GO" id="GO:0006013">
    <property type="term" value="P:mannose metabolic process"/>
    <property type="evidence" value="ECO:0007669"/>
    <property type="project" value="InterPro"/>
</dbReference>
<evidence type="ECO:0000256" key="4">
    <source>
        <dbReference type="ARBA" id="ARBA00023295"/>
    </source>
</evidence>
<dbReference type="NCBIfam" id="NF007331">
    <property type="entry name" value="PRK09819.1"/>
    <property type="match status" value="1"/>
</dbReference>
<protein>
    <submittedName>
        <fullName evidence="6">Mannosylglycerate hydrolase</fullName>
    </submittedName>
</protein>
<dbReference type="InterPro" id="IPR027291">
    <property type="entry name" value="Glyco_hydro_38_N_sf"/>
</dbReference>
<name>A0AAX6BFB2_PRIMG</name>
<dbReference type="InterPro" id="IPR015341">
    <property type="entry name" value="Glyco_hydro_38_cen"/>
</dbReference>
<dbReference type="SUPFAM" id="SSF88713">
    <property type="entry name" value="Glycoside hydrolase/deacetylase"/>
    <property type="match status" value="1"/>
</dbReference>
<dbReference type="InterPro" id="IPR028995">
    <property type="entry name" value="Glyco_hydro_57/38_cen_sf"/>
</dbReference>
<dbReference type="PANTHER" id="PTHR46017">
    <property type="entry name" value="ALPHA-MANNOSIDASE 2C1"/>
    <property type="match status" value="1"/>
</dbReference>
<keyword evidence="2" id="KW-0479">Metal-binding</keyword>
<dbReference type="Gene3D" id="1.20.1270.50">
    <property type="entry name" value="Glycoside hydrolase family 38, central domain"/>
    <property type="match status" value="1"/>
</dbReference>
<dbReference type="GO" id="GO:0046872">
    <property type="term" value="F:metal ion binding"/>
    <property type="evidence" value="ECO:0007669"/>
    <property type="project" value="UniProtKB-KW"/>
</dbReference>
<evidence type="ECO:0000256" key="2">
    <source>
        <dbReference type="ARBA" id="ARBA00022723"/>
    </source>
</evidence>
<dbReference type="SUPFAM" id="SSF74650">
    <property type="entry name" value="Galactose mutarotase-like"/>
    <property type="match status" value="1"/>
</dbReference>
<dbReference type="Gene3D" id="3.20.110.10">
    <property type="entry name" value="Glycoside hydrolase 38, N terminal domain"/>
    <property type="match status" value="1"/>
</dbReference>
<dbReference type="InterPro" id="IPR000602">
    <property type="entry name" value="Glyco_hydro_38_N"/>
</dbReference>
<dbReference type="Pfam" id="PF01074">
    <property type="entry name" value="Glyco_hydro_38N"/>
    <property type="match status" value="1"/>
</dbReference>
<evidence type="ECO:0000256" key="1">
    <source>
        <dbReference type="ARBA" id="ARBA00009792"/>
    </source>
</evidence>
<dbReference type="InterPro" id="IPR041147">
    <property type="entry name" value="GH38_C"/>
</dbReference>
<dbReference type="SUPFAM" id="SSF88688">
    <property type="entry name" value="Families 57/38 glycoside transferase middle domain"/>
    <property type="match status" value="1"/>
</dbReference>
<comment type="similarity">
    <text evidence="1">Belongs to the glycosyl hydrolase 38 family.</text>
</comment>
<comment type="caution">
    <text evidence="6">The sequence shown here is derived from an EMBL/GenBank/DDBJ whole genome shotgun (WGS) entry which is preliminary data.</text>
</comment>
<proteinExistence type="inferred from homology"/>
<dbReference type="PANTHER" id="PTHR46017:SF2">
    <property type="entry name" value="MANNOSYLGLYCERATE HYDROLASE"/>
    <property type="match status" value="1"/>
</dbReference>
<dbReference type="Pfam" id="PF17677">
    <property type="entry name" value="Glyco_hydro38C2"/>
    <property type="match status" value="1"/>
</dbReference>
<evidence type="ECO:0000256" key="3">
    <source>
        <dbReference type="ARBA" id="ARBA00022801"/>
    </source>
</evidence>
<dbReference type="SMART" id="SM00872">
    <property type="entry name" value="Alpha-mann_mid"/>
    <property type="match status" value="1"/>
</dbReference>
<dbReference type="Pfam" id="PF09261">
    <property type="entry name" value="Alpha-mann_mid"/>
    <property type="match status" value="1"/>
</dbReference>
<keyword evidence="3 6" id="KW-0378">Hydrolase</keyword>
<dbReference type="InterPro" id="IPR037094">
    <property type="entry name" value="Glyco_hydro_38_cen_sf"/>
</dbReference>
<dbReference type="GO" id="GO:0030246">
    <property type="term" value="F:carbohydrate binding"/>
    <property type="evidence" value="ECO:0007669"/>
    <property type="project" value="InterPro"/>
</dbReference>
<dbReference type="Proteomes" id="UP001165240">
    <property type="component" value="Unassembled WGS sequence"/>
</dbReference>
<feature type="domain" description="Glycoside hydrolase family 38 central" evidence="5">
    <location>
        <begin position="275"/>
        <end position="353"/>
    </location>
</feature>
<accession>A0AAX6BFB2</accession>
<evidence type="ECO:0000313" key="6">
    <source>
        <dbReference type="EMBL" id="GMG72425.1"/>
    </source>
</evidence>
<gene>
    <name evidence="6" type="primary">mngB</name>
    <name evidence="6" type="ORF">ShirakiTB12_08930</name>
</gene>
<sequence>MKNVHIVPHMHWDREWYFSTEESRILLVNNMEEILHMLETNPDYPYYVLDGQTSILEDYFAVKPENKERVKALVTKGKLIIGPWYTQTDEMVVGGESIVRNLLYGLKDCEEFGSSMKIGYLPDSFGQSAQMPQILNGFDIHYSIFWRGTSERHGTDKTEFYWRTEDGSKVLVQLFPLGYAIGKYLPEDESELQKRIDKYFAVLDRGATTKNIILPNGHDQMPIQQNIFTIMDKLKTLYPEREFFLSKYENVFEELEKNEDLPLLQGEFLDGKYMRVHRSIYSTRTDIKAANTRIENKITNVLEPLASMAYKLGFEYHHGLIELIWKEIMKNHAHDSIGCCCSDKVHREIMNRFFLAEEKTDQLIEFYKRKIVDSVQADNDFDRLAAFNFLPYKREEVLTTTIITKLKTFTLTDKDDNQVPFDVLNSEVMDPGLIDRQIVHYGNYDPFIKYTVQFKDTLPSMGYKTYFVVPSEQDSIQNQCQQVKEIETEFYHITANKNGTINLFDKQLNQLFNNVLLLENGGDDGDEYDFSPLENEQLLYSNNVNATVLMTENKYEATVEIHYTFDVPKNLEARKYRNINSSIDISMKLIIPMHKQIISIEMEINNQAEDHRLRALIPTEIASSFSVSDNQFGTIKRDVYDSAMDLWQQEGWDERPDSIYPMLSFVSLADHNKGVSVLTNSIREYEIIGENYETIALTLFRSVGTLGKEELIRRPGRPSGIKLPTPDSQMIGKLRLEFALVTHSNSANIARIAKHYTTPVHFYNKIPFNAMKLNKENISTPMSFSLLTEENSDMVISTLKKAEKDSALILRFYNAASKEKIALFKLKAEEVYEINLNEKPIQTLQVNDSSISLPVKSNQVKSILFA</sequence>
<reference evidence="6" key="1">
    <citation type="journal article" date="2024" name="Appl Microbiol">
        <title>Effect of kuratsuki Bacillus and Priestia on Taste of Sake.</title>
        <authorList>
            <person name="Kobayashi K."/>
            <person name="Nishida H."/>
        </authorList>
    </citation>
    <scope>NUCLEOTIDE SEQUENCE</scope>
    <source>
        <strain evidence="6">B-12</strain>
    </source>
</reference>
<dbReference type="Pfam" id="PF07748">
    <property type="entry name" value="Glyco_hydro_38C"/>
    <property type="match status" value="1"/>
</dbReference>
<dbReference type="Gene3D" id="2.70.98.30">
    <property type="entry name" value="Golgi alpha-mannosidase II, domain 4"/>
    <property type="match status" value="1"/>
</dbReference>
<dbReference type="InterPro" id="IPR011013">
    <property type="entry name" value="Gal_mutarotase_sf_dom"/>
</dbReference>
<dbReference type="RefSeq" id="WP_108674405.1">
    <property type="nucleotide sequence ID" value="NZ_BSYK01000001.1"/>
</dbReference>
<dbReference type="GO" id="GO:0009313">
    <property type="term" value="P:oligosaccharide catabolic process"/>
    <property type="evidence" value="ECO:0007669"/>
    <property type="project" value="TreeGrafter"/>
</dbReference>
<dbReference type="InterPro" id="IPR011682">
    <property type="entry name" value="Glyco_hydro_38_C"/>
</dbReference>
<dbReference type="AlphaFoldDB" id="A0AAX6BFB2"/>
<organism evidence="6 7">
    <name type="scientific">Priestia megaterium</name>
    <name type="common">Bacillus megaterium</name>
    <dbReference type="NCBI Taxonomy" id="1404"/>
    <lineage>
        <taxon>Bacteria</taxon>
        <taxon>Bacillati</taxon>
        <taxon>Bacillota</taxon>
        <taxon>Bacilli</taxon>
        <taxon>Bacillales</taxon>
        <taxon>Bacillaceae</taxon>
        <taxon>Priestia</taxon>
    </lineage>
</organism>
<dbReference type="Gene3D" id="2.60.40.2220">
    <property type="match status" value="1"/>
</dbReference>
<evidence type="ECO:0000259" key="5">
    <source>
        <dbReference type="SMART" id="SM00872"/>
    </source>
</evidence>
<dbReference type="InterPro" id="IPR011330">
    <property type="entry name" value="Glyco_hydro/deAcase_b/a-brl"/>
</dbReference>
<dbReference type="EMBL" id="BSYK01000001">
    <property type="protein sequence ID" value="GMG72425.1"/>
    <property type="molecule type" value="Genomic_DNA"/>
</dbReference>
<dbReference type="CDD" id="cd10815">
    <property type="entry name" value="GH38N_AMII_EcMngB_like"/>
    <property type="match status" value="1"/>
</dbReference>